<dbReference type="EMBL" id="MF768985">
    <property type="protein sequence ID" value="ATU83744.1"/>
    <property type="molecule type" value="Genomic_DNA"/>
</dbReference>
<proteinExistence type="predicted"/>
<reference evidence="1" key="1">
    <citation type="journal article" date="2018" name="Aquaculture">
        <title>Complete genome sequence of a white spot syndrome virus associated with a disease incursion in Australia.</title>
        <authorList>
            <person name="Oakey J."/>
            <person name="Smith C.S."/>
        </authorList>
    </citation>
    <scope>NUCLEOTIDE SEQUENCE [LARGE SCALE GENOMIC DNA]</scope>
    <source>
        <strain evidence="1">WSSV-AU</strain>
    </source>
</reference>
<accession>A0A2D3I5U9</accession>
<protein>
    <submittedName>
        <fullName evidence="1">ORF1211</fullName>
    </submittedName>
</protein>
<evidence type="ECO:0000313" key="1">
    <source>
        <dbReference type="EMBL" id="ATU83744.1"/>
    </source>
</evidence>
<name>A0A2D3I5U9_9VIRU</name>
<dbReference type="Proteomes" id="UP000267516">
    <property type="component" value="Segment"/>
</dbReference>
<sequence>MSKNSRDPLAFQMCIFFLANSLASVLPLMNHKSSSTTPLQKIFLVVRTGIVSSRRENLIWGPKMDRVPVPVLSSFFTPLSRISLTRFKY</sequence>
<organism evidence="1">
    <name type="scientific">White spot syndrome virus</name>
    <dbReference type="NCBI Taxonomy" id="342409"/>
    <lineage>
        <taxon>Viruses</taxon>
        <taxon>Viruses incertae sedis</taxon>
        <taxon>Naldaviricetes</taxon>
        <taxon>Nimaviridae</taxon>
        <taxon>Whispovirus</taxon>
    </lineage>
</organism>